<dbReference type="GO" id="GO:0016887">
    <property type="term" value="F:ATP hydrolysis activity"/>
    <property type="evidence" value="ECO:0007669"/>
    <property type="project" value="TreeGrafter"/>
</dbReference>
<dbReference type="Gene3D" id="3.40.50.300">
    <property type="entry name" value="P-loop containing nucleotide triphosphate hydrolases"/>
    <property type="match status" value="1"/>
</dbReference>
<evidence type="ECO:0000256" key="2">
    <source>
        <dbReference type="ARBA" id="ARBA00022448"/>
    </source>
</evidence>
<reference evidence="10 11" key="1">
    <citation type="journal article" date="2020" name="Nature">
        <title>Bacterial chemolithoautotrophy via manganese oxidation.</title>
        <authorList>
            <person name="Yu H."/>
            <person name="Leadbetter J.R."/>
        </authorList>
    </citation>
    <scope>NUCLEOTIDE SEQUENCE [LARGE SCALE GENOMIC DNA]</scope>
    <source>
        <strain evidence="10 11">Mn-1</strain>
    </source>
</reference>
<sequence length="570" mass="62571">MAQPKRPLIGQILIEKHGLTPAQLEEGLRLQKEQGGKIGEILVRSKVLAEEAVLEALSQQWQLPYRASLDPKEIDLPLSEKVPISFAKRYELLPFKRAGKIIQVAASNPLNLSPLDDLRLLLGEPIEVIAVPSRVVVSSINYVYERATVGAEQAISDLAEGESLSALAEELAEPEDLLDASDEAPMIRLVNSVLFQAVQQRASDIHFEPFEKEIAIRYRIDGVLYNILAPPKRLQSSLISRIKIMAGMNIAEKRLPQDGRIGLKIGGREIDIRVSDVPTAHGERLVLRLLDKTSILLNLEDIGLSPSGLATMDQLIQMAHGIILVTGPTGSGKTTTLYAGLSKINSPDKNIITIEDPIEYQLKGIGQIQVNPKIQLTFASGLRSILRQDPDVIMVGEIRDTETAEIAIQASLTGHLVFSTLHTNDSAGAITRLLDMGIEPFLVSSSVVAIVAQRLVRQICPECRVSYRPTPEELGKLGIKQAPPNLVFYRGKGCAHCINTGYRGRSGIYEILVLDDEIRNLILSKVDSSRIKAKAVGKGMLTLREDGARRILSGMTTTEEVLRVTQEEIF</sequence>
<evidence type="ECO:0000256" key="7">
    <source>
        <dbReference type="ARBA" id="ARBA00024382"/>
    </source>
</evidence>
<name>A0A7X6DQB8_9BACT</name>
<evidence type="ECO:0000259" key="9">
    <source>
        <dbReference type="PROSITE" id="PS00662"/>
    </source>
</evidence>
<evidence type="ECO:0000313" key="10">
    <source>
        <dbReference type="EMBL" id="NKE71400.1"/>
    </source>
</evidence>
<keyword evidence="3" id="KW-0547">Nucleotide-binding</keyword>
<evidence type="ECO:0000256" key="6">
    <source>
        <dbReference type="ARBA" id="ARBA00022967"/>
    </source>
</evidence>
<comment type="caution">
    <text evidence="10">The sequence shown here is derived from an EMBL/GenBank/DDBJ whole genome shotgun (WGS) entry which is preliminary data.</text>
</comment>
<dbReference type="Proteomes" id="UP000534783">
    <property type="component" value="Unassembled WGS sequence"/>
</dbReference>
<dbReference type="GO" id="GO:0008564">
    <property type="term" value="F:protein-exporting ATPase activity"/>
    <property type="evidence" value="ECO:0007669"/>
    <property type="project" value="UniProtKB-EC"/>
</dbReference>
<dbReference type="PANTHER" id="PTHR30258:SF2">
    <property type="entry name" value="COMG OPERON PROTEIN 1"/>
    <property type="match status" value="1"/>
</dbReference>
<keyword evidence="2" id="KW-0813">Transport</keyword>
<protein>
    <recommendedName>
        <fullName evidence="7">protein-secreting ATPase</fullName>
        <ecNumber evidence="7">7.4.2.8</ecNumber>
    </recommendedName>
</protein>
<dbReference type="FunFam" id="3.40.50.300:FF:000398">
    <property type="entry name" value="Type IV pilus assembly ATPase PilB"/>
    <property type="match status" value="1"/>
</dbReference>
<dbReference type="RefSeq" id="WP_168060000.1">
    <property type="nucleotide sequence ID" value="NZ_VTOW01000002.1"/>
</dbReference>
<dbReference type="NCBIfam" id="TIGR02533">
    <property type="entry name" value="type_II_gspE"/>
    <property type="match status" value="1"/>
</dbReference>
<keyword evidence="6" id="KW-1278">Translocase</keyword>
<gene>
    <name evidence="10" type="primary">gspE</name>
    <name evidence="10" type="ORF">MNODULE_11680</name>
</gene>
<dbReference type="Pfam" id="PF00437">
    <property type="entry name" value="T2SSE"/>
    <property type="match status" value="1"/>
</dbReference>
<dbReference type="SUPFAM" id="SSF160246">
    <property type="entry name" value="EspE N-terminal domain-like"/>
    <property type="match status" value="1"/>
</dbReference>
<dbReference type="PANTHER" id="PTHR30258">
    <property type="entry name" value="TYPE II SECRETION SYSTEM PROTEIN GSPE-RELATED"/>
    <property type="match status" value="1"/>
</dbReference>
<evidence type="ECO:0000256" key="3">
    <source>
        <dbReference type="ARBA" id="ARBA00022741"/>
    </source>
</evidence>
<dbReference type="InterPro" id="IPR001482">
    <property type="entry name" value="T2SS/T4SS_dom"/>
</dbReference>
<keyword evidence="5" id="KW-0653">Protein transport</keyword>
<dbReference type="AlphaFoldDB" id="A0A7X6DQB8"/>
<dbReference type="InterPro" id="IPR027417">
    <property type="entry name" value="P-loop_NTPase"/>
</dbReference>
<proteinExistence type="inferred from homology"/>
<dbReference type="InterPro" id="IPR013369">
    <property type="entry name" value="T2SS_GspE"/>
</dbReference>
<evidence type="ECO:0000256" key="5">
    <source>
        <dbReference type="ARBA" id="ARBA00022927"/>
    </source>
</evidence>
<feature type="domain" description="Bacterial type II secretion system protein E" evidence="9">
    <location>
        <begin position="386"/>
        <end position="400"/>
    </location>
</feature>
<dbReference type="SUPFAM" id="SSF52540">
    <property type="entry name" value="P-loop containing nucleoside triphosphate hydrolases"/>
    <property type="match status" value="1"/>
</dbReference>
<dbReference type="EC" id="7.4.2.8" evidence="7"/>
<dbReference type="GO" id="GO:0005524">
    <property type="term" value="F:ATP binding"/>
    <property type="evidence" value="ECO:0007669"/>
    <property type="project" value="UniProtKB-KW"/>
</dbReference>
<dbReference type="FunFam" id="3.30.450.90:FF:000001">
    <property type="entry name" value="Type II secretion system ATPase GspE"/>
    <property type="match status" value="1"/>
</dbReference>
<comment type="catalytic activity">
    <reaction evidence="8">
        <text>ATP + H2O + cellular proteinSide 1 = ADP + phosphate + cellular proteinSide 2.</text>
        <dbReference type="EC" id="7.4.2.8"/>
    </reaction>
</comment>
<keyword evidence="4" id="KW-0067">ATP-binding</keyword>
<dbReference type="EMBL" id="VTOW01000002">
    <property type="protein sequence ID" value="NKE71400.1"/>
    <property type="molecule type" value="Genomic_DNA"/>
</dbReference>
<dbReference type="Pfam" id="PF05157">
    <property type="entry name" value="MshEN"/>
    <property type="match status" value="1"/>
</dbReference>
<dbReference type="Gene3D" id="3.30.300.160">
    <property type="entry name" value="Type II secretion system, protein E, N-terminal domain"/>
    <property type="match status" value="1"/>
</dbReference>
<dbReference type="GO" id="GO:0005886">
    <property type="term" value="C:plasma membrane"/>
    <property type="evidence" value="ECO:0007669"/>
    <property type="project" value="TreeGrafter"/>
</dbReference>
<comment type="similarity">
    <text evidence="1">Belongs to the GSP E family.</text>
</comment>
<evidence type="ECO:0000256" key="1">
    <source>
        <dbReference type="ARBA" id="ARBA00006611"/>
    </source>
</evidence>
<dbReference type="InterPro" id="IPR007831">
    <property type="entry name" value="T2SS_GspE_N"/>
</dbReference>
<dbReference type="InterPro" id="IPR037257">
    <property type="entry name" value="T2SS_E_N_sf"/>
</dbReference>
<dbReference type="Gene3D" id="3.30.450.90">
    <property type="match status" value="1"/>
</dbReference>
<evidence type="ECO:0000256" key="4">
    <source>
        <dbReference type="ARBA" id="ARBA00022840"/>
    </source>
</evidence>
<dbReference type="PROSITE" id="PS00662">
    <property type="entry name" value="T2SP_E"/>
    <property type="match status" value="1"/>
</dbReference>
<dbReference type="CDD" id="cd01129">
    <property type="entry name" value="PulE-GspE-like"/>
    <property type="match status" value="1"/>
</dbReference>
<dbReference type="GO" id="GO:0015627">
    <property type="term" value="C:type II protein secretion system complex"/>
    <property type="evidence" value="ECO:0007669"/>
    <property type="project" value="InterPro"/>
</dbReference>
<organism evidence="10 11">
    <name type="scientific">Candidatus Manganitrophus noduliformans</name>
    <dbReference type="NCBI Taxonomy" id="2606439"/>
    <lineage>
        <taxon>Bacteria</taxon>
        <taxon>Pseudomonadati</taxon>
        <taxon>Nitrospirota</taxon>
        <taxon>Nitrospiria</taxon>
        <taxon>Candidatus Troglogloeales</taxon>
        <taxon>Candidatus Manganitrophaceae</taxon>
        <taxon>Candidatus Manganitrophus</taxon>
    </lineage>
</organism>
<dbReference type="GO" id="GO:0015628">
    <property type="term" value="P:protein secretion by the type II secretion system"/>
    <property type="evidence" value="ECO:0007669"/>
    <property type="project" value="InterPro"/>
</dbReference>
<accession>A0A7X6DQB8</accession>
<evidence type="ECO:0000256" key="8">
    <source>
        <dbReference type="ARBA" id="ARBA00034006"/>
    </source>
</evidence>
<keyword evidence="11" id="KW-1185">Reference proteome</keyword>
<evidence type="ECO:0000313" key="11">
    <source>
        <dbReference type="Proteomes" id="UP000534783"/>
    </source>
</evidence>